<keyword evidence="1" id="KW-0349">Heme</keyword>
<evidence type="ECO:0000256" key="3">
    <source>
        <dbReference type="ARBA" id="ARBA00023004"/>
    </source>
</evidence>
<dbReference type="WBParaSite" id="SVE_0841800.1">
    <property type="protein sequence ID" value="SVE_0841800.1"/>
    <property type="gene ID" value="SVE_0841800"/>
</dbReference>
<keyword evidence="2" id="KW-0479">Metal-binding</keyword>
<dbReference type="SUPFAM" id="SSF46458">
    <property type="entry name" value="Globin-like"/>
    <property type="match status" value="1"/>
</dbReference>
<dbReference type="GO" id="GO:0046872">
    <property type="term" value="F:metal ion binding"/>
    <property type="evidence" value="ECO:0007669"/>
    <property type="project" value="UniProtKB-KW"/>
</dbReference>
<dbReference type="GO" id="GO:0020037">
    <property type="term" value="F:heme binding"/>
    <property type="evidence" value="ECO:0007669"/>
    <property type="project" value="InterPro"/>
</dbReference>
<dbReference type="Proteomes" id="UP000035680">
    <property type="component" value="Unassembled WGS sequence"/>
</dbReference>
<sequence length="285" mass="32236">MKSQNFLFPSAPRTTRSLSPQPQKINKLLSPTYIGLSVKNIDECSGQSLSDGGSPKIVRSNSIVNSRTTISLCPNLTASQIMSIKRSWKHINTKGLFNVLRRCYQRCECCSLAVSMIFSAEQMKKQQHAYSCGVSEHSKYFISLLDRIIDNEPNIEQELRNVGKEHVKLYEEYKLGTADIERLGEIIADVFLKLDGIRQNKETSKSWRILIASIIDEVSVGYESELRLFRRKSAIVSESGNYNIHARSASINVSDNSTYPQGSYMSGGTSYHQIEKLCKKMEEFQ</sequence>
<evidence type="ECO:0000313" key="5">
    <source>
        <dbReference type="Proteomes" id="UP000035680"/>
    </source>
</evidence>
<keyword evidence="5" id="KW-1185">Reference proteome</keyword>
<evidence type="ECO:0000256" key="2">
    <source>
        <dbReference type="ARBA" id="ARBA00022723"/>
    </source>
</evidence>
<reference evidence="5" key="1">
    <citation type="submission" date="2014-07" db="EMBL/GenBank/DDBJ databases">
        <authorList>
            <person name="Martin A.A"/>
            <person name="De Silva N."/>
        </authorList>
    </citation>
    <scope>NUCLEOTIDE SEQUENCE</scope>
</reference>
<dbReference type="InterPro" id="IPR050532">
    <property type="entry name" value="Globin-like_OT"/>
</dbReference>
<proteinExistence type="predicted"/>
<dbReference type="InterPro" id="IPR012292">
    <property type="entry name" value="Globin/Proto"/>
</dbReference>
<dbReference type="CDD" id="cd01040">
    <property type="entry name" value="Mb-like"/>
    <property type="match status" value="1"/>
</dbReference>
<keyword evidence="3" id="KW-0408">Iron</keyword>
<accession>A0A0K0FHQ3</accession>
<dbReference type="InterPro" id="IPR044399">
    <property type="entry name" value="Mb-like_M"/>
</dbReference>
<dbReference type="STRING" id="75913.A0A0K0FHQ3"/>
<dbReference type="GO" id="GO:0019825">
    <property type="term" value="F:oxygen binding"/>
    <property type="evidence" value="ECO:0007669"/>
    <property type="project" value="InterPro"/>
</dbReference>
<dbReference type="Gene3D" id="1.10.490.10">
    <property type="entry name" value="Globins"/>
    <property type="match status" value="1"/>
</dbReference>
<dbReference type="PANTHER" id="PTHR46458">
    <property type="entry name" value="BLR2807 PROTEIN"/>
    <property type="match status" value="1"/>
</dbReference>
<dbReference type="AlphaFoldDB" id="A0A0K0FHQ3"/>
<evidence type="ECO:0000256" key="1">
    <source>
        <dbReference type="ARBA" id="ARBA00022617"/>
    </source>
</evidence>
<feature type="region of interest" description="Disordered" evidence="4">
    <location>
        <begin position="1"/>
        <end position="21"/>
    </location>
</feature>
<name>A0A0K0FHQ3_STRVS</name>
<dbReference type="PANTHER" id="PTHR46458:SF17">
    <property type="entry name" value="GLOBIN FAMILY PROFILE DOMAIN-CONTAINING PROTEIN"/>
    <property type="match status" value="1"/>
</dbReference>
<evidence type="ECO:0000313" key="6">
    <source>
        <dbReference type="WBParaSite" id="SVE_0841800.1"/>
    </source>
</evidence>
<reference evidence="6" key="2">
    <citation type="submission" date="2015-08" db="UniProtKB">
        <authorList>
            <consortium name="WormBaseParasite"/>
        </authorList>
    </citation>
    <scope>IDENTIFICATION</scope>
</reference>
<dbReference type="InterPro" id="IPR009050">
    <property type="entry name" value="Globin-like_sf"/>
</dbReference>
<protein>
    <submittedName>
        <fullName evidence="6">Globin family profile domain-containing protein</fullName>
    </submittedName>
</protein>
<evidence type="ECO:0000256" key="4">
    <source>
        <dbReference type="SAM" id="MobiDB-lite"/>
    </source>
</evidence>
<organism evidence="5 6">
    <name type="scientific">Strongyloides venezuelensis</name>
    <name type="common">Threadworm</name>
    <dbReference type="NCBI Taxonomy" id="75913"/>
    <lineage>
        <taxon>Eukaryota</taxon>
        <taxon>Metazoa</taxon>
        <taxon>Ecdysozoa</taxon>
        <taxon>Nematoda</taxon>
        <taxon>Chromadorea</taxon>
        <taxon>Rhabditida</taxon>
        <taxon>Tylenchina</taxon>
        <taxon>Panagrolaimomorpha</taxon>
        <taxon>Strongyloidoidea</taxon>
        <taxon>Strongyloididae</taxon>
        <taxon>Strongyloides</taxon>
    </lineage>
</organism>